<dbReference type="EMBL" id="MVGT01001388">
    <property type="protein sequence ID" value="OVA12356.1"/>
    <property type="molecule type" value="Genomic_DNA"/>
</dbReference>
<dbReference type="FunFam" id="1.25.40.10:FF:000393">
    <property type="entry name" value="Pentatricopeptide repeat-containing protein At1g20230"/>
    <property type="match status" value="1"/>
</dbReference>
<dbReference type="FunFam" id="1.25.40.10:FF:001093">
    <property type="entry name" value="Pentatricopeptide repeat-containing protein At2g34400"/>
    <property type="match status" value="1"/>
</dbReference>
<dbReference type="Gene3D" id="3.30.420.10">
    <property type="entry name" value="Ribonuclease H-like superfamily/Ribonuclease H"/>
    <property type="match status" value="1"/>
</dbReference>
<dbReference type="InParanoid" id="A0A200QPF9"/>
<evidence type="ECO:0000313" key="6">
    <source>
        <dbReference type="Proteomes" id="UP000195402"/>
    </source>
</evidence>
<dbReference type="PANTHER" id="PTHR47926">
    <property type="entry name" value="PENTATRICOPEPTIDE REPEAT-CONTAINING PROTEIN"/>
    <property type="match status" value="1"/>
</dbReference>
<dbReference type="Pfam" id="PF13456">
    <property type="entry name" value="RVT_3"/>
    <property type="match status" value="1"/>
</dbReference>
<evidence type="ECO:0000259" key="3">
    <source>
        <dbReference type="Pfam" id="PF13456"/>
    </source>
</evidence>
<dbReference type="GO" id="GO:0009451">
    <property type="term" value="P:RNA modification"/>
    <property type="evidence" value="ECO:0007669"/>
    <property type="project" value="InterPro"/>
</dbReference>
<dbReference type="OMA" id="CDQAMEL"/>
<proteinExistence type="predicted"/>
<organism evidence="5 6">
    <name type="scientific">Macleaya cordata</name>
    <name type="common">Five-seeded plume-poppy</name>
    <name type="synonym">Bocconia cordata</name>
    <dbReference type="NCBI Taxonomy" id="56857"/>
    <lineage>
        <taxon>Eukaryota</taxon>
        <taxon>Viridiplantae</taxon>
        <taxon>Streptophyta</taxon>
        <taxon>Embryophyta</taxon>
        <taxon>Tracheophyta</taxon>
        <taxon>Spermatophyta</taxon>
        <taxon>Magnoliopsida</taxon>
        <taxon>Ranunculales</taxon>
        <taxon>Papaveraceae</taxon>
        <taxon>Papaveroideae</taxon>
        <taxon>Macleaya</taxon>
    </lineage>
</organism>
<sequence length="980" mass="109263">MIPSSFLSAEEAECMAALEAVKWAKVLQLQQVYFEGDAKVIINYLSASTIAHQTGWCTKGHLDDIQALSLSFTSVSFYYVPRDVNSVADALASQARASTSEVSSTSVSSFSFDMLNNDCDVCFMAGPSINSYSRPECHSINLDSLTLREAVIALDSFGKRGSKVKPKTYISLLQSCIDSDSIENGRKLHSLIGFVRDLNPFVETKLVSMYAKCGSLEDARRVFDQMHERNLFAWSAMIGGYTREQRWKEILELFFWMMAEGINPDEFLLPKILQACANLGDFETGKLIHSFVVRSGMDLCVHVNNSILTMYSKCGKVISARSLLEKMDSKDLITWNSIISGYCQNGKNEEALALFDRMRAEGVEPGLVTWNILISSYNQSGNCDQAMELMEKMDDNGISPDVFTWTSMISGFTQNNRRNQALELFREMMLSGVEPNGVTVASALSACASLKALKKGKELHSVGVRIGSMGDLLMRNSLVDMYSKCGKLESAQQVFDMFPEKDVFTWNSMIGGYAQAGYCGKAYDLFMRMQHSGVRPNVVTWNLMISGHIQNGDEDQAMDLFRKMETEGVIKRNTASWNSLIAGSLQNGQKDKALGIFRQMQSFRARPNSITLLSVLPACANLVAVRKVKEIHNCAFRGGLDSELSVTNSLIDTYAKSGNMIYSRAIFDGLLSRDIISWNSIIAGYVLHGFPKIAIELFDRMRQVGIKPNKGTLASIILAYSLAGMVDEGKQIFSSMIKDHHISPGLEHYSAMVELFGRSGRLGEATEFIEDMAIEPNPTIWATLLTASRVHGNIGLAIHAAENLIKLEQRNSVIHRLLLQLYDLGGKFEDASRMRKLEKRSVTSNSHGCCWVEVGSKVHTFVTDDQSIPNSDSIHAWLDRIREEIKLAVPDSHDTHLNIEEEEKEEISGVHSEKLAIGFSLISSSNVPQSIRIVKNLRVCSDCHRTAKFISLRYGCEIYMNDPKCFHHFKNGQCSCGDYW</sequence>
<dbReference type="FunFam" id="1.25.40.10:FF:000380">
    <property type="entry name" value="Pentatricopeptide repeat-containing protein, chloroplastic"/>
    <property type="match status" value="1"/>
</dbReference>
<feature type="domain" description="RNase H type-1" evidence="3">
    <location>
        <begin position="6"/>
        <end position="95"/>
    </location>
</feature>
<feature type="repeat" description="PPR" evidence="2">
    <location>
        <begin position="537"/>
        <end position="571"/>
    </location>
</feature>
<dbReference type="PROSITE" id="PS51375">
    <property type="entry name" value="PPR"/>
    <property type="match status" value="9"/>
</dbReference>
<feature type="domain" description="DYW" evidence="4">
    <location>
        <begin position="891"/>
        <end position="980"/>
    </location>
</feature>
<accession>A0A200QPF9</accession>
<feature type="repeat" description="PPR" evidence="2">
    <location>
        <begin position="674"/>
        <end position="708"/>
    </location>
</feature>
<feature type="repeat" description="PPR" evidence="2">
    <location>
        <begin position="230"/>
        <end position="264"/>
    </location>
</feature>
<dbReference type="InterPro" id="IPR036397">
    <property type="entry name" value="RNaseH_sf"/>
</dbReference>
<dbReference type="InterPro" id="IPR002156">
    <property type="entry name" value="RNaseH_domain"/>
</dbReference>
<feature type="repeat" description="PPR" evidence="2">
    <location>
        <begin position="199"/>
        <end position="229"/>
    </location>
</feature>
<dbReference type="Pfam" id="PF01535">
    <property type="entry name" value="PPR"/>
    <property type="match status" value="5"/>
</dbReference>
<dbReference type="Proteomes" id="UP000195402">
    <property type="component" value="Unassembled WGS sequence"/>
</dbReference>
<dbReference type="GO" id="GO:0004523">
    <property type="term" value="F:RNA-DNA hybrid ribonuclease activity"/>
    <property type="evidence" value="ECO:0007669"/>
    <property type="project" value="InterPro"/>
</dbReference>
<dbReference type="Pfam" id="PF14432">
    <property type="entry name" value="DYW_deaminase"/>
    <property type="match status" value="1"/>
</dbReference>
<dbReference type="InterPro" id="IPR012337">
    <property type="entry name" value="RNaseH-like_sf"/>
</dbReference>
<name>A0A200QPF9_MACCD</name>
<evidence type="ECO:0000256" key="1">
    <source>
        <dbReference type="ARBA" id="ARBA00022737"/>
    </source>
</evidence>
<dbReference type="FunCoup" id="A0A200QPF9">
    <property type="interactions" value="1361"/>
</dbReference>
<feature type="repeat" description="PPR" evidence="2">
    <location>
        <begin position="331"/>
        <end position="365"/>
    </location>
</feature>
<keyword evidence="1" id="KW-0677">Repeat</keyword>
<comment type="caution">
    <text evidence="5">The sequence shown here is derived from an EMBL/GenBank/DDBJ whole genome shotgun (WGS) entry which is preliminary data.</text>
</comment>
<evidence type="ECO:0000259" key="4">
    <source>
        <dbReference type="Pfam" id="PF14432"/>
    </source>
</evidence>
<dbReference type="OrthoDB" id="185373at2759"/>
<dbReference type="SUPFAM" id="SSF81901">
    <property type="entry name" value="HCP-like"/>
    <property type="match status" value="1"/>
</dbReference>
<dbReference type="InterPro" id="IPR002885">
    <property type="entry name" value="PPR_rpt"/>
</dbReference>
<feature type="repeat" description="PPR" evidence="2">
    <location>
        <begin position="502"/>
        <end position="536"/>
    </location>
</feature>
<gene>
    <name evidence="5" type="ORF">BVC80_1799g64</name>
</gene>
<keyword evidence="6" id="KW-1185">Reference proteome</keyword>
<protein>
    <submittedName>
        <fullName evidence="5">Pentatricopeptide repeat</fullName>
    </submittedName>
</protein>
<dbReference type="NCBIfam" id="TIGR00756">
    <property type="entry name" value="PPR"/>
    <property type="match status" value="9"/>
</dbReference>
<dbReference type="PANTHER" id="PTHR47926:SF454">
    <property type="entry name" value="REPEAT-CONTAINING PROTEIN, PUTATIVE-RELATED"/>
    <property type="match status" value="1"/>
</dbReference>
<dbReference type="Gene3D" id="1.25.40.10">
    <property type="entry name" value="Tetratricopeptide repeat domain"/>
    <property type="match status" value="5"/>
</dbReference>
<reference evidence="5 6" key="1">
    <citation type="journal article" date="2017" name="Mol. Plant">
        <title>The Genome of Medicinal Plant Macleaya cordata Provides New Insights into Benzylisoquinoline Alkaloids Metabolism.</title>
        <authorList>
            <person name="Liu X."/>
            <person name="Liu Y."/>
            <person name="Huang P."/>
            <person name="Ma Y."/>
            <person name="Qing Z."/>
            <person name="Tang Q."/>
            <person name="Cao H."/>
            <person name="Cheng P."/>
            <person name="Zheng Y."/>
            <person name="Yuan Z."/>
            <person name="Zhou Y."/>
            <person name="Liu J."/>
            <person name="Tang Z."/>
            <person name="Zhuo Y."/>
            <person name="Zhang Y."/>
            <person name="Yu L."/>
            <person name="Huang J."/>
            <person name="Yang P."/>
            <person name="Peng Q."/>
            <person name="Zhang J."/>
            <person name="Jiang W."/>
            <person name="Zhang Z."/>
            <person name="Lin K."/>
            <person name="Ro D.K."/>
            <person name="Chen X."/>
            <person name="Xiong X."/>
            <person name="Shang Y."/>
            <person name="Huang S."/>
            <person name="Zeng J."/>
        </authorList>
    </citation>
    <scope>NUCLEOTIDE SEQUENCE [LARGE SCALE GENOMIC DNA]</scope>
    <source>
        <strain evidence="6">cv. BLH2017</strain>
        <tissue evidence="5">Root</tissue>
    </source>
</reference>
<feature type="repeat" description="PPR" evidence="2">
    <location>
        <begin position="573"/>
        <end position="607"/>
    </location>
</feature>
<dbReference type="InterPro" id="IPR044730">
    <property type="entry name" value="RNase_H-like_dom_plant"/>
</dbReference>
<dbReference type="CDD" id="cd06222">
    <property type="entry name" value="RNase_H_like"/>
    <property type="match status" value="1"/>
</dbReference>
<dbReference type="InterPro" id="IPR032867">
    <property type="entry name" value="DYW_dom"/>
</dbReference>
<dbReference type="InterPro" id="IPR046960">
    <property type="entry name" value="PPR_At4g14850-like_plant"/>
</dbReference>
<dbReference type="AlphaFoldDB" id="A0A200QPF9"/>
<dbReference type="SUPFAM" id="SSF53098">
    <property type="entry name" value="Ribonuclease H-like"/>
    <property type="match status" value="1"/>
</dbReference>
<dbReference type="FunFam" id="1.25.40.10:FF:000073">
    <property type="entry name" value="Pentatricopeptide repeat-containing protein chloroplastic"/>
    <property type="match status" value="1"/>
</dbReference>
<dbReference type="Pfam" id="PF13041">
    <property type="entry name" value="PPR_2"/>
    <property type="match status" value="4"/>
</dbReference>
<feature type="repeat" description="PPR" evidence="2">
    <location>
        <begin position="401"/>
        <end position="435"/>
    </location>
</feature>
<evidence type="ECO:0000256" key="2">
    <source>
        <dbReference type="PROSITE-ProRule" id="PRU00708"/>
    </source>
</evidence>
<dbReference type="InterPro" id="IPR011990">
    <property type="entry name" value="TPR-like_helical_dom_sf"/>
</dbReference>
<evidence type="ECO:0000313" key="5">
    <source>
        <dbReference type="EMBL" id="OVA12356.1"/>
    </source>
</evidence>
<dbReference type="GO" id="GO:0003723">
    <property type="term" value="F:RNA binding"/>
    <property type="evidence" value="ECO:0007669"/>
    <property type="project" value="InterPro"/>
</dbReference>
<feature type="repeat" description="PPR" evidence="2">
    <location>
        <begin position="366"/>
        <end position="400"/>
    </location>
</feature>
<dbReference type="GO" id="GO:0008270">
    <property type="term" value="F:zinc ion binding"/>
    <property type="evidence" value="ECO:0007669"/>
    <property type="project" value="InterPro"/>
</dbReference>